<organism evidence="2 3">
    <name type="scientific">Rufibacter quisquiliarum</name>
    <dbReference type="NCBI Taxonomy" id="1549639"/>
    <lineage>
        <taxon>Bacteria</taxon>
        <taxon>Pseudomonadati</taxon>
        <taxon>Bacteroidota</taxon>
        <taxon>Cytophagia</taxon>
        <taxon>Cytophagales</taxon>
        <taxon>Hymenobacteraceae</taxon>
        <taxon>Rufibacter</taxon>
    </lineage>
</organism>
<evidence type="ECO:0008006" key="4">
    <source>
        <dbReference type="Google" id="ProtNLM"/>
    </source>
</evidence>
<dbReference type="GO" id="GO:0005975">
    <property type="term" value="P:carbohydrate metabolic process"/>
    <property type="evidence" value="ECO:0007669"/>
    <property type="project" value="UniProtKB-ARBA"/>
</dbReference>
<evidence type="ECO:0000313" key="3">
    <source>
        <dbReference type="Proteomes" id="UP000563094"/>
    </source>
</evidence>
<dbReference type="InterPro" id="IPR013320">
    <property type="entry name" value="ConA-like_dom_sf"/>
</dbReference>
<evidence type="ECO:0000256" key="1">
    <source>
        <dbReference type="SAM" id="SignalP"/>
    </source>
</evidence>
<dbReference type="EMBL" id="JACJIQ010000003">
    <property type="protein sequence ID" value="MBA9076364.1"/>
    <property type="molecule type" value="Genomic_DNA"/>
</dbReference>
<dbReference type="AlphaFoldDB" id="A0A839GA26"/>
<dbReference type="Pfam" id="PF13385">
    <property type="entry name" value="Laminin_G_3"/>
    <property type="match status" value="1"/>
</dbReference>
<name>A0A839GA26_9BACT</name>
<dbReference type="Proteomes" id="UP000563094">
    <property type="component" value="Unassembled WGS sequence"/>
</dbReference>
<keyword evidence="1" id="KW-0732">Signal</keyword>
<keyword evidence="3" id="KW-1185">Reference proteome</keyword>
<evidence type="ECO:0000313" key="2">
    <source>
        <dbReference type="EMBL" id="MBA9076364.1"/>
    </source>
</evidence>
<protein>
    <recommendedName>
        <fullName evidence="4">LamG domain-containing protein</fullName>
    </recommendedName>
</protein>
<feature type="chain" id="PRO_5032666489" description="LamG domain-containing protein" evidence="1">
    <location>
        <begin position="21"/>
        <end position="219"/>
    </location>
</feature>
<comment type="caution">
    <text evidence="2">The sequence shown here is derived from an EMBL/GenBank/DDBJ whole genome shotgun (WGS) entry which is preliminary data.</text>
</comment>
<dbReference type="Gene3D" id="2.60.120.200">
    <property type="match status" value="1"/>
</dbReference>
<dbReference type="PROSITE" id="PS51257">
    <property type="entry name" value="PROKAR_LIPOPROTEIN"/>
    <property type="match status" value="1"/>
</dbReference>
<dbReference type="SUPFAM" id="SSF49899">
    <property type="entry name" value="Concanavalin A-like lectins/glucanases"/>
    <property type="match status" value="1"/>
</dbReference>
<feature type="signal peptide" evidence="1">
    <location>
        <begin position="1"/>
        <end position="20"/>
    </location>
</feature>
<accession>A0A839GA26</accession>
<gene>
    <name evidence="2" type="ORF">FHS90_001068</name>
</gene>
<dbReference type="GO" id="GO:0004553">
    <property type="term" value="F:hydrolase activity, hydrolyzing O-glycosyl compounds"/>
    <property type="evidence" value="ECO:0007669"/>
    <property type="project" value="UniProtKB-ARBA"/>
</dbReference>
<proteinExistence type="predicted"/>
<sequence>MRNFCYILSSFALGGMISCASVKPMHWQVNSISAVAGHPVTVVGSPKVVKTEDGATAVAFDGVEDGLLLDVNPILGAEEFTIEVVFKPADAWPANFEQRFLHIQDPANPNRRILMELRLNNQKQWYPDFFMRTDSASLTLIDSTKTHPVNQWAIMTLVYKDRQMRGYVNGNLELAGQITYLPIPATAKTSLGTRMDQRSWFNGVIKSVTFTPKAVVPEK</sequence>
<dbReference type="RefSeq" id="WP_182512204.1">
    <property type="nucleotide sequence ID" value="NZ_JACJIQ010000003.1"/>
</dbReference>
<reference evidence="2 3" key="1">
    <citation type="submission" date="2020-08" db="EMBL/GenBank/DDBJ databases">
        <title>Genomic Encyclopedia of Type Strains, Phase IV (KMG-IV): sequencing the most valuable type-strain genomes for metagenomic binning, comparative biology and taxonomic classification.</title>
        <authorList>
            <person name="Goeker M."/>
        </authorList>
    </citation>
    <scope>NUCLEOTIDE SEQUENCE [LARGE SCALE GENOMIC DNA]</scope>
    <source>
        <strain evidence="2 3">DSM 29854</strain>
    </source>
</reference>